<evidence type="ECO:0000256" key="1">
    <source>
        <dbReference type="ARBA" id="ARBA00022801"/>
    </source>
</evidence>
<reference evidence="2 3" key="1">
    <citation type="submission" date="2020-02" db="EMBL/GenBank/DDBJ databases">
        <title>Genome sequences of Thiorhodococcus mannitoliphagus and Thiorhodococcus minor, purple sulfur photosynthetic bacteria in the gammaproteobacterial family, Chromatiaceae.</title>
        <authorList>
            <person name="Aviles F.A."/>
            <person name="Meyer T.E."/>
            <person name="Kyndt J.A."/>
        </authorList>
    </citation>
    <scope>NUCLEOTIDE SEQUENCE [LARGE SCALE GENOMIC DNA]</scope>
    <source>
        <strain evidence="2 3">DSM 11518</strain>
    </source>
</reference>
<dbReference type="PANTHER" id="PTHR31377:SF0">
    <property type="entry name" value="AGMATINE DEIMINASE-RELATED"/>
    <property type="match status" value="1"/>
</dbReference>
<dbReference type="PANTHER" id="PTHR31377">
    <property type="entry name" value="AGMATINE DEIMINASE-RELATED"/>
    <property type="match status" value="1"/>
</dbReference>
<keyword evidence="3" id="KW-1185">Reference proteome</keyword>
<name>A0A6M0K1A2_9GAMM</name>
<dbReference type="Proteomes" id="UP000483379">
    <property type="component" value="Unassembled WGS sequence"/>
</dbReference>
<dbReference type="EMBL" id="JAAIJQ010000042">
    <property type="protein sequence ID" value="NEV63111.1"/>
    <property type="molecule type" value="Genomic_DNA"/>
</dbReference>
<dbReference type="GO" id="GO:0004668">
    <property type="term" value="F:protein-arginine deiminase activity"/>
    <property type="evidence" value="ECO:0007669"/>
    <property type="project" value="InterPro"/>
</dbReference>
<dbReference type="GO" id="GO:0009446">
    <property type="term" value="P:putrescine biosynthetic process"/>
    <property type="evidence" value="ECO:0007669"/>
    <property type="project" value="InterPro"/>
</dbReference>
<evidence type="ECO:0000313" key="2">
    <source>
        <dbReference type="EMBL" id="NEV63111.1"/>
    </source>
</evidence>
<comment type="caution">
    <text evidence="2">The sequence shown here is derived from an EMBL/GenBank/DDBJ whole genome shotgun (WGS) entry which is preliminary data.</text>
</comment>
<dbReference type="InterPro" id="IPR007466">
    <property type="entry name" value="Peptidyl-Arg-deiminase_porph"/>
</dbReference>
<accession>A0A6M0K1A2</accession>
<sequence>MNRLPAEWEPQSGVMLTWPHADTDWAEQLDAVEALYAELAAMISEYESVLIVCRDEKHAAHARARVTAKAADPARLHLALAPSNDTWARDHGPITVLDEQGAPRVLDFRFNGWGGKFAAELDTQITARLHGSGIFGRAPREAVDLVLEGGAIESDGQGTLLAVTRTLVDPRRNPGLSRPEIEQMLAERLGIRHFLWLEHGAISGDDTDGHIDTLARFCAPDIICYASCEDPGDADYAALKAMEGELRALRDHSGKAYRLVGLPPPKPVLDAEGERLPAGYANFLIINGAVILPTYGDPADAQAAAILAELFPDRAIRTLDCSTLIRQGGSLHCISMQLPLGALSIPQ</sequence>
<dbReference type="SUPFAM" id="SSF55909">
    <property type="entry name" value="Pentein"/>
    <property type="match status" value="1"/>
</dbReference>
<protein>
    <submittedName>
        <fullName evidence="2">Agmatine deiminase family protein</fullName>
    </submittedName>
</protein>
<dbReference type="RefSeq" id="WP_164453576.1">
    <property type="nucleotide sequence ID" value="NZ_JAAIJQ010000042.1"/>
</dbReference>
<dbReference type="Pfam" id="PF04371">
    <property type="entry name" value="PAD_porph"/>
    <property type="match status" value="1"/>
</dbReference>
<keyword evidence="1" id="KW-0378">Hydrolase</keyword>
<proteinExistence type="predicted"/>
<dbReference type="GO" id="GO:0047632">
    <property type="term" value="F:agmatine deiminase activity"/>
    <property type="evidence" value="ECO:0007669"/>
    <property type="project" value="TreeGrafter"/>
</dbReference>
<dbReference type="Gene3D" id="3.75.10.10">
    <property type="entry name" value="L-arginine/glycine Amidinotransferase, Chain A"/>
    <property type="match status" value="1"/>
</dbReference>
<organism evidence="2 3">
    <name type="scientific">Thiorhodococcus minor</name>
    <dbReference type="NCBI Taxonomy" id="57489"/>
    <lineage>
        <taxon>Bacteria</taxon>
        <taxon>Pseudomonadati</taxon>
        <taxon>Pseudomonadota</taxon>
        <taxon>Gammaproteobacteria</taxon>
        <taxon>Chromatiales</taxon>
        <taxon>Chromatiaceae</taxon>
        <taxon>Thiorhodococcus</taxon>
    </lineage>
</organism>
<gene>
    <name evidence="2" type="ORF">G3446_14645</name>
</gene>
<dbReference type="AlphaFoldDB" id="A0A6M0K1A2"/>
<evidence type="ECO:0000313" key="3">
    <source>
        <dbReference type="Proteomes" id="UP000483379"/>
    </source>
</evidence>